<proteinExistence type="predicted"/>
<reference evidence="3" key="1">
    <citation type="submission" date="2016-09" db="EMBL/GenBank/DDBJ databases">
        <authorList>
            <person name="Koehorst J."/>
        </authorList>
    </citation>
    <scope>NUCLEOTIDE SEQUENCE [LARGE SCALE GENOMIC DNA]</scope>
</reference>
<accession>A0A1C7PD38</accession>
<keyword evidence="3" id="KW-1185">Reference proteome</keyword>
<name>A0A1C7PD38_9BACT</name>
<organism evidence="2 3">
    <name type="scientific">Akkermansia glycaniphila</name>
    <dbReference type="NCBI Taxonomy" id="1679444"/>
    <lineage>
        <taxon>Bacteria</taxon>
        <taxon>Pseudomonadati</taxon>
        <taxon>Verrucomicrobiota</taxon>
        <taxon>Verrucomicrobiia</taxon>
        <taxon>Verrucomicrobiales</taxon>
        <taxon>Akkermansiaceae</taxon>
        <taxon>Akkermansia</taxon>
    </lineage>
</organism>
<evidence type="ECO:0000313" key="3">
    <source>
        <dbReference type="Proteomes" id="UP000176204"/>
    </source>
</evidence>
<gene>
    <name evidence="2" type="ORF">PYTT_1671</name>
</gene>
<sequence length="194" mass="20818">MKWQHLLLLGAALCSPVALTQCSSSSDSGADTNVNQTLDGYEMISPTGLFNDSDLISSTDTTATAPQFAKSWVYTEFDDTTFKAYRSDRSTLIAQGTYTWKPASSTTKAVILHLDITSTMDITDDKGVRYTYTNVQLDASLPGISGSGLTLSGLCSFDVRRTADNANQTTQQSCKFSNSNVTVQQLAPGAEPQG</sequence>
<dbReference type="AlphaFoldDB" id="A0A1C7PD38"/>
<evidence type="ECO:0000313" key="2">
    <source>
        <dbReference type="EMBL" id="SEH91395.1"/>
    </source>
</evidence>
<feature type="signal peptide" evidence="1">
    <location>
        <begin position="1"/>
        <end position="20"/>
    </location>
</feature>
<evidence type="ECO:0008006" key="4">
    <source>
        <dbReference type="Google" id="ProtNLM"/>
    </source>
</evidence>
<dbReference type="KEGG" id="agl:PYTT_1671"/>
<dbReference type="EMBL" id="LT629973">
    <property type="protein sequence ID" value="SEH91395.1"/>
    <property type="molecule type" value="Genomic_DNA"/>
</dbReference>
<feature type="chain" id="PRO_5014266511" description="Lipoprotein" evidence="1">
    <location>
        <begin position="21"/>
        <end position="194"/>
    </location>
</feature>
<protein>
    <recommendedName>
        <fullName evidence="4">Lipoprotein</fullName>
    </recommendedName>
</protein>
<evidence type="ECO:0000256" key="1">
    <source>
        <dbReference type="SAM" id="SignalP"/>
    </source>
</evidence>
<dbReference type="Proteomes" id="UP000176204">
    <property type="component" value="Chromosome I"/>
</dbReference>
<keyword evidence="1" id="KW-0732">Signal</keyword>
<dbReference type="RefSeq" id="WP_067774238.1">
    <property type="nucleotide sequence ID" value="NZ_JACVVN010000012.1"/>
</dbReference>